<gene>
    <name evidence="1" type="ORF">EIW28_14960</name>
</gene>
<comment type="caution">
    <text evidence="1">The sequence shown here is derived from an EMBL/GenBank/DDBJ whole genome shotgun (WGS) entry which is preliminary data.</text>
</comment>
<protein>
    <submittedName>
        <fullName evidence="1">Uncharacterized protein</fullName>
    </submittedName>
</protein>
<proteinExistence type="predicted"/>
<organism evidence="1 2">
    <name type="scientific">Glycomyces terrestris</name>
    <dbReference type="NCBI Taxonomy" id="2493553"/>
    <lineage>
        <taxon>Bacteria</taxon>
        <taxon>Bacillati</taxon>
        <taxon>Actinomycetota</taxon>
        <taxon>Actinomycetes</taxon>
        <taxon>Glycomycetales</taxon>
        <taxon>Glycomycetaceae</taxon>
        <taxon>Glycomyces</taxon>
    </lineage>
</organism>
<sequence>MRDQDSSSDRAAFDAIVRHQLDDFELGFPDDRRIEVGSEHARFIEEAVTGIEQQNPCSGFEPLKKMLLRKIWIRDRDA</sequence>
<keyword evidence="2" id="KW-1185">Reference proteome</keyword>
<dbReference type="Proteomes" id="UP000277256">
    <property type="component" value="Unassembled WGS sequence"/>
</dbReference>
<reference evidence="1 2" key="1">
    <citation type="submission" date="2018-12" db="EMBL/GenBank/DDBJ databases">
        <title>Glycomyces sp. YIM 121974 draft genome.</title>
        <authorList>
            <person name="Li Q."/>
        </authorList>
    </citation>
    <scope>NUCLEOTIDE SEQUENCE [LARGE SCALE GENOMIC DNA]</scope>
    <source>
        <strain evidence="1 2">YIM 121974</strain>
    </source>
</reference>
<name>A0A426UV40_9ACTN</name>
<evidence type="ECO:0000313" key="1">
    <source>
        <dbReference type="EMBL" id="RRR98216.1"/>
    </source>
</evidence>
<dbReference type="AlphaFoldDB" id="A0A426UV40"/>
<dbReference type="RefSeq" id="WP_125248525.1">
    <property type="nucleotide sequence ID" value="NZ_RSEB01000004.1"/>
</dbReference>
<accession>A0A426UV40</accession>
<dbReference type="OrthoDB" id="5193323at2"/>
<evidence type="ECO:0000313" key="2">
    <source>
        <dbReference type="Proteomes" id="UP000277256"/>
    </source>
</evidence>
<dbReference type="EMBL" id="RSEB01000004">
    <property type="protein sequence ID" value="RRR98216.1"/>
    <property type="molecule type" value="Genomic_DNA"/>
</dbReference>